<gene>
    <name evidence="2" type="ORF">GMARGA_LOCUS36222</name>
</gene>
<dbReference type="Proteomes" id="UP000789901">
    <property type="component" value="Unassembled WGS sequence"/>
</dbReference>
<comment type="caution">
    <text evidence="2">The sequence shown here is derived from an EMBL/GenBank/DDBJ whole genome shotgun (WGS) entry which is preliminary data.</text>
</comment>
<accession>A0ABN7WXP3</accession>
<sequence length="156" mass="17938">TNIENQDVEMNQYAHGFGVAKSRLKFALENGLVNEFVGLISRFIENLTGIENLKKLKHKRHSKIPKSTSQGTLQDVKQDLNTRQNLNLRPKKLKQTAETDSEDKNFEENLSSTSKKQVNKTDNENFIPKVEGRHCSNCYGTEHYASTYTHSKNHFR</sequence>
<name>A0ABN7WXP3_GIGMA</name>
<evidence type="ECO:0000256" key="1">
    <source>
        <dbReference type="SAM" id="MobiDB-lite"/>
    </source>
</evidence>
<evidence type="ECO:0000313" key="2">
    <source>
        <dbReference type="EMBL" id="CAG8842871.1"/>
    </source>
</evidence>
<dbReference type="EMBL" id="CAJVQB010070495">
    <property type="protein sequence ID" value="CAG8842871.1"/>
    <property type="molecule type" value="Genomic_DNA"/>
</dbReference>
<organism evidence="2 3">
    <name type="scientific">Gigaspora margarita</name>
    <dbReference type="NCBI Taxonomy" id="4874"/>
    <lineage>
        <taxon>Eukaryota</taxon>
        <taxon>Fungi</taxon>
        <taxon>Fungi incertae sedis</taxon>
        <taxon>Mucoromycota</taxon>
        <taxon>Glomeromycotina</taxon>
        <taxon>Glomeromycetes</taxon>
        <taxon>Diversisporales</taxon>
        <taxon>Gigasporaceae</taxon>
        <taxon>Gigaspora</taxon>
    </lineage>
</organism>
<feature type="non-terminal residue" evidence="2">
    <location>
        <position position="1"/>
    </location>
</feature>
<proteinExistence type="predicted"/>
<evidence type="ECO:0000313" key="3">
    <source>
        <dbReference type="Proteomes" id="UP000789901"/>
    </source>
</evidence>
<feature type="compositionally biased region" description="Polar residues" evidence="1">
    <location>
        <begin position="65"/>
        <end position="87"/>
    </location>
</feature>
<protein>
    <submittedName>
        <fullName evidence="2">43909_t:CDS:1</fullName>
    </submittedName>
</protein>
<feature type="region of interest" description="Disordered" evidence="1">
    <location>
        <begin position="60"/>
        <end position="125"/>
    </location>
</feature>
<reference evidence="2 3" key="1">
    <citation type="submission" date="2021-06" db="EMBL/GenBank/DDBJ databases">
        <authorList>
            <person name="Kallberg Y."/>
            <person name="Tangrot J."/>
            <person name="Rosling A."/>
        </authorList>
    </citation>
    <scope>NUCLEOTIDE SEQUENCE [LARGE SCALE GENOMIC DNA]</scope>
    <source>
        <strain evidence="2 3">120-4 pot B 10/14</strain>
    </source>
</reference>
<keyword evidence="3" id="KW-1185">Reference proteome</keyword>